<evidence type="ECO:0000256" key="1">
    <source>
        <dbReference type="SAM" id="Coils"/>
    </source>
</evidence>
<accession>A0A061BM17</accession>
<reference evidence="3" key="1">
    <citation type="journal article" date="2014" name="Nucleic Acids Res.">
        <title>The evolutionary dynamics of variant antigen genes in Babesia reveal a history of genomic innovation underlying host-parasite interaction.</title>
        <authorList>
            <person name="Jackson A.P."/>
            <person name="Otto T.D."/>
            <person name="Darby A."/>
            <person name="Ramaprasad A."/>
            <person name="Xia D."/>
            <person name="Echaide I.E."/>
            <person name="Farber M."/>
            <person name="Gahlot S."/>
            <person name="Gamble J."/>
            <person name="Gupta D."/>
            <person name="Gupta Y."/>
            <person name="Jackson L."/>
            <person name="Malandrin L."/>
            <person name="Malas T.B."/>
            <person name="Moussa E."/>
            <person name="Nair M."/>
            <person name="Reid AJ."/>
            <person name="Sanders M."/>
            <person name="Sharma J."/>
            <person name="Tracey A."/>
            <person name="Quail M.A."/>
            <person name="Weir W."/>
            <person name="Wastling J.M."/>
            <person name="Hall N."/>
            <person name="Willadsen P."/>
            <person name="Lingelbach K."/>
            <person name="Shiels B."/>
            <person name="Tait A."/>
            <person name="Berriman M."/>
            <person name="Allred D.R."/>
            <person name="Pain A."/>
        </authorList>
    </citation>
    <scope>NUCLEOTIDE SEQUENCE</scope>
    <source>
        <strain evidence="3">Bond</strain>
    </source>
</reference>
<dbReference type="RefSeq" id="XP_012770863.1">
    <property type="nucleotide sequence ID" value="XM_012915409.1"/>
</dbReference>
<dbReference type="EMBL" id="LK055236">
    <property type="protein sequence ID" value="CDR71921.1"/>
    <property type="molecule type" value="Genomic_DNA"/>
</dbReference>
<dbReference type="PANTHER" id="PTHR18976:SF34">
    <property type="entry name" value="LIPID-BINDING PROTEIN"/>
    <property type="match status" value="1"/>
</dbReference>
<keyword evidence="1" id="KW-0175">Coiled coil</keyword>
<name>A0A061BM17_BABBI</name>
<keyword evidence="2" id="KW-0472">Membrane</keyword>
<gene>
    <name evidence="3" type="ORF">BBBOND_0005830</name>
</gene>
<dbReference type="OrthoDB" id="366837at2759"/>
<dbReference type="KEGG" id="bbig:BBBOND_0005830"/>
<evidence type="ECO:0000313" key="3">
    <source>
        <dbReference type="EMBL" id="CDR71921.1"/>
    </source>
</evidence>
<sequence length="1889" mass="211638">MFTLTPNVSNYFDIESKLSQVDDLKKSLNGLTNENNCKTLLENLCTGLEKFLGFNSESKGYDGTGIVYSDLDRLCDAVMGFLSGVLSNIKEHLGQHKNTLDDAINTLNTNKHLGKKGFNVAIGKVVEGVRKYNGFVKTSNERLSDPIKALLTYLKTENNGEFITRFNAMQVASVSDDTKQTDPEVTKADNLVTQCVAKANTFNDTFDINKLKKNLKKDINDLNHKLRERVHSVRETVKYETDRLTTLSRKEKENYDAIVKMVKKLEDIKSCVKSKITDDITKLVNKLKKDVKHILNTLESISNVLAQYVKDFDWWMKETDDVIRLAEEKVEKILEEVYKDSDKKKAVSAAANMIRQHAFSLREAGDNAKTKVAETVKLALQQVKSMDEAIKKDLKTVKDNIKAAVQQLGTTLVGNVKEGLWTIESAITGELGEIVSSSGQFFENFKNSRNALQAAIGIVMEDILNLGGLKVNESIKNAYGDTTIKAPLLQVIGQGMAFSKLKTYFNQLDTDVMQKIKEAMRQISEGMESIAGNAFRVDLESCINKARSQLVALHSIAENPEKVFQSATLQKNLRRYLGDKMTIAPLNGKFSGLSTAIKAVTTDLAGASSIDASKLKNDLKSLLSELGNIAQIVSSHSADIVKTVIEAIVRQLTTEIGNVSDAIKDKVDKIRDAITYNRDNNEVDYGAQEKAKGLLKLQNVYGTDINERLKTLQGTVTNEAFKHTYSQPRSKENYEFGGTFMEEFKTTYEKNLKDGDFKTDGGTGSSVLDKEIGGDSLRGVPDAAEKIAGFENDKFTNYRAQVDQDSLARDDPNQLDGQLPKKIKAIREQVEEALTSIQSLDDEAQKQLDAVNARLDELCKAVTDAAEKGPETAKGRLTELKRRIGRTLSGGVNSLMSLNAKLKKLQDVDLQNVIRSAEMFLKPDADKAAAHVIDELTKEVDDKLTEAKKELTKQANTHYVTTLHYLLQQFADKVRGQLDKLPDAIEEDLTVGFKGFMGAFQGQNGQAVKYDNIEKLKDIVDRFSKNPSDYKENFEKLANKFQSFWQPLHDYVTAEIKRVHAANKERNNPKPSGDGQLYTSKIDSVTNELNRLLNHLSKHNRYDYKVPEMLDILSTEVHGLHPESFSEPSTPLLETVAHGFRGLVDELGKAYVSVYDGASNINWDQANNPETTYCAKIFLTAFSTIYDAVHDLRINCNSLKGHQIHSSSDLGRLFLRHGFRVSESDKQHWELQNKSVINGEYVANRISFRVDGAKDNDHLKQCESNKRQTNVLFNLFDILECILYHIDKYNAICHIAILPKPRTPCTVFEMLVWLSGLTYTSAYQALLSDGFTNVLDNPEKPLAGDGEISVFDIEQSYLEAHPQRITYKSISKVLEYLCSKSYDLLTTVVGHGDAATFYACDYSNNTLNLYYPSSGEECLQMLLDFLRRILQPLRFLFERCSVADKNYGWADCHYGRDVPTTKSHCNNKPTEEVTCIPNCQPNCEPKCQPTSPLMNYLSDSLLGYLPHRLESVGCKSKCSTCPSTSRLGMPCVTPLGFRAFSGSTKTGRQLREMIREFLGSGVVSSLFGLSPTPPKTLPEHFSFGLSLVNKWVKVASYITDAGRKPVSQTKIEASIQRLSIKLYTDTGKLTNVLRDAYGNSQHEHEGVNHLDVYADVSSLCMTNSCTDRVMRCAPYLSTLCSDTYEYLVHKNFATYLTWAVYLPWDFWTQLNNLCNAFKNISCQDWGCHTCLRADKCKRGQHGLVEQKEGEPAKPHCKCESMVQCKGVSATLYQFGFCFGNAATLNNETSAKSCSDFCSQLDRVLKSEYFVKLFTECDNFIWTIREPFTYMVLALWSLSLLYLLCVMVGRLDVLHIRSHLRSPSSHKITAQSLLAAAQVGRLAKISYLQP</sequence>
<evidence type="ECO:0000256" key="2">
    <source>
        <dbReference type="SAM" id="Phobius"/>
    </source>
</evidence>
<keyword evidence="2" id="KW-1133">Transmembrane helix</keyword>
<keyword evidence="2" id="KW-0812">Transmembrane</keyword>
<dbReference type="InterPro" id="IPR050163">
    <property type="entry name" value="Apolipoprotein_A1/A4/E"/>
</dbReference>
<feature type="transmembrane region" description="Helical" evidence="2">
    <location>
        <begin position="1827"/>
        <end position="1850"/>
    </location>
</feature>
<dbReference type="PANTHER" id="PTHR18976">
    <property type="entry name" value="APOLIPOPROTEIN"/>
    <property type="match status" value="1"/>
</dbReference>
<organism evidence="3">
    <name type="scientific">Babesia bigemina</name>
    <dbReference type="NCBI Taxonomy" id="5866"/>
    <lineage>
        <taxon>Eukaryota</taxon>
        <taxon>Sar</taxon>
        <taxon>Alveolata</taxon>
        <taxon>Apicomplexa</taxon>
        <taxon>Aconoidasida</taxon>
        <taxon>Piroplasmida</taxon>
        <taxon>Babesiidae</taxon>
        <taxon>Babesia</taxon>
    </lineage>
</organism>
<reference evidence="3" key="2">
    <citation type="submission" date="2014-06" db="EMBL/GenBank/DDBJ databases">
        <authorList>
            <person name="Aslett M."/>
            <person name="De Silva Nishadi"/>
        </authorList>
    </citation>
    <scope>NUCLEOTIDE SEQUENCE</scope>
    <source>
        <strain evidence="3">Bond</strain>
    </source>
</reference>
<proteinExistence type="predicted"/>
<dbReference type="VEuPathDB" id="PiroplasmaDB:BBBOND_0005830"/>
<evidence type="ECO:0008006" key="4">
    <source>
        <dbReference type="Google" id="ProtNLM"/>
    </source>
</evidence>
<feature type="coiled-coil region" evidence="1">
    <location>
        <begin position="823"/>
        <end position="868"/>
    </location>
</feature>
<dbReference type="GeneID" id="24562138"/>
<protein>
    <recommendedName>
        <fullName evidence="4">C3H1-type domain-containing protein</fullName>
    </recommendedName>
</protein>